<keyword evidence="8" id="KW-1185">Reference proteome</keyword>
<dbReference type="Proteomes" id="UP000635983">
    <property type="component" value="Unassembled WGS sequence"/>
</dbReference>
<evidence type="ECO:0000259" key="6">
    <source>
        <dbReference type="PROSITE" id="PS50850"/>
    </source>
</evidence>
<dbReference type="SUPFAM" id="SSF103473">
    <property type="entry name" value="MFS general substrate transporter"/>
    <property type="match status" value="1"/>
</dbReference>
<name>A0A917PM67_9PSED</name>
<dbReference type="InterPro" id="IPR020846">
    <property type="entry name" value="MFS_dom"/>
</dbReference>
<dbReference type="PANTHER" id="PTHR23521:SF3">
    <property type="entry name" value="MFS TRANSPORTER"/>
    <property type="match status" value="1"/>
</dbReference>
<dbReference type="Pfam" id="PF12832">
    <property type="entry name" value="MFS_1_like"/>
    <property type="match status" value="1"/>
</dbReference>
<feature type="transmembrane region" description="Helical" evidence="5">
    <location>
        <begin position="156"/>
        <end position="176"/>
    </location>
</feature>
<keyword evidence="3 5" id="KW-1133">Transmembrane helix</keyword>
<dbReference type="AlphaFoldDB" id="A0A917PM67"/>
<dbReference type="InterPro" id="IPR036259">
    <property type="entry name" value="MFS_trans_sf"/>
</dbReference>
<protein>
    <submittedName>
        <fullName evidence="7">MFS transporter</fullName>
    </submittedName>
</protein>
<dbReference type="GO" id="GO:0005886">
    <property type="term" value="C:plasma membrane"/>
    <property type="evidence" value="ECO:0007669"/>
    <property type="project" value="TreeGrafter"/>
</dbReference>
<evidence type="ECO:0000256" key="3">
    <source>
        <dbReference type="ARBA" id="ARBA00022989"/>
    </source>
</evidence>
<feature type="transmembrane region" description="Helical" evidence="5">
    <location>
        <begin position="102"/>
        <end position="119"/>
    </location>
</feature>
<comment type="subcellular location">
    <subcellularLocation>
        <location evidence="1">Membrane</location>
        <topology evidence="1">Multi-pass membrane protein</topology>
    </subcellularLocation>
</comment>
<dbReference type="PROSITE" id="PS50850">
    <property type="entry name" value="MFS"/>
    <property type="match status" value="1"/>
</dbReference>
<dbReference type="InterPro" id="IPR011701">
    <property type="entry name" value="MFS"/>
</dbReference>
<organism evidence="7 8">
    <name type="scientific">Pseudomonas matsuisoli</name>
    <dbReference type="NCBI Taxonomy" id="1515666"/>
    <lineage>
        <taxon>Bacteria</taxon>
        <taxon>Pseudomonadati</taxon>
        <taxon>Pseudomonadota</taxon>
        <taxon>Gammaproteobacteria</taxon>
        <taxon>Pseudomonadales</taxon>
        <taxon>Pseudomonadaceae</taxon>
        <taxon>Pseudomonas</taxon>
    </lineage>
</organism>
<dbReference type="EMBL" id="BMPO01000002">
    <property type="protein sequence ID" value="GGJ83969.1"/>
    <property type="molecule type" value="Genomic_DNA"/>
</dbReference>
<keyword evidence="2 5" id="KW-0812">Transmembrane</keyword>
<gene>
    <name evidence="7" type="primary">ycaD</name>
    <name evidence="7" type="ORF">GCM10009304_07480</name>
</gene>
<dbReference type="CDD" id="cd17477">
    <property type="entry name" value="MFS_YcaD_like"/>
    <property type="match status" value="1"/>
</dbReference>
<feature type="transmembrane region" description="Helical" evidence="5">
    <location>
        <begin position="327"/>
        <end position="346"/>
    </location>
</feature>
<feature type="transmembrane region" description="Helical" evidence="5">
    <location>
        <begin position="230"/>
        <end position="253"/>
    </location>
</feature>
<reference evidence="7" key="2">
    <citation type="submission" date="2020-09" db="EMBL/GenBank/DDBJ databases">
        <authorList>
            <person name="Sun Q."/>
            <person name="Ohkuma M."/>
        </authorList>
    </citation>
    <scope>NUCLEOTIDE SEQUENCE</scope>
    <source>
        <strain evidence="7">JCM 30078</strain>
    </source>
</reference>
<feature type="transmembrane region" description="Helical" evidence="5">
    <location>
        <begin position="289"/>
        <end position="307"/>
    </location>
</feature>
<feature type="transmembrane region" description="Helical" evidence="5">
    <location>
        <begin position="39"/>
        <end position="61"/>
    </location>
</feature>
<feature type="transmembrane region" description="Helical" evidence="5">
    <location>
        <begin position="352"/>
        <end position="371"/>
    </location>
</feature>
<evidence type="ECO:0000313" key="8">
    <source>
        <dbReference type="Proteomes" id="UP000635983"/>
    </source>
</evidence>
<dbReference type="PANTHER" id="PTHR23521">
    <property type="entry name" value="TRANSPORTER MFS SUPERFAMILY"/>
    <property type="match status" value="1"/>
</dbReference>
<proteinExistence type="predicted"/>
<keyword evidence="4 5" id="KW-0472">Membrane</keyword>
<feature type="transmembrane region" description="Helical" evidence="5">
    <location>
        <begin position="265"/>
        <end position="283"/>
    </location>
</feature>
<dbReference type="Pfam" id="PF07690">
    <property type="entry name" value="MFS_1"/>
    <property type="match status" value="1"/>
</dbReference>
<evidence type="ECO:0000313" key="7">
    <source>
        <dbReference type="EMBL" id="GGJ83969.1"/>
    </source>
</evidence>
<accession>A0A917PM67</accession>
<reference evidence="7" key="1">
    <citation type="journal article" date="2014" name="Int. J. Syst. Evol. Microbiol.">
        <title>Complete genome sequence of Corynebacterium casei LMG S-19264T (=DSM 44701T), isolated from a smear-ripened cheese.</title>
        <authorList>
            <consortium name="US DOE Joint Genome Institute (JGI-PGF)"/>
            <person name="Walter F."/>
            <person name="Albersmeier A."/>
            <person name="Kalinowski J."/>
            <person name="Ruckert C."/>
        </authorList>
    </citation>
    <scope>NUCLEOTIDE SEQUENCE</scope>
    <source>
        <strain evidence="7">JCM 30078</strain>
    </source>
</reference>
<sequence>MPSLLLPISSLLCGVALLLLGNGLLNTLLTVRGSAEGYSSTLLGLAMSGYFVGFLVGIWIARPLIRRVGHIRVFAFYAALAAATALMHVLVVDIWVWMVLRVLYGIALVTLYTVVESWLNAQTPGEQRGQVFAIYMVVNLGSLALAQQLLQLDDPLNFTLFAVAAVLICCAVMPLAITRQAQPPVPDTPHTNLRHLFNVAPIAVVASLLSGLALGAFWGMAPVYAGLQGFSASDIGTLMSVTILGGAVLQLPIGRLSDRFDRRTILIGVVALATVVSVLIALLSEKTPLMAMMFLFGGLSFAIYPIAMAQLIDQLNPEEILSGSSGLLMLNGAGSAVGPLLAGVLMDAVGPTALPLYFALMLGLLLAYALYRRRHVTDLVSGNPGHFVPMVRTSHTVLELMPDAPHDDESAQEPMRTAS</sequence>
<dbReference type="InterPro" id="IPR047200">
    <property type="entry name" value="MFS_YcaD-like"/>
</dbReference>
<dbReference type="InterPro" id="IPR024989">
    <property type="entry name" value="MFS_assoc_dom"/>
</dbReference>
<feature type="transmembrane region" description="Helical" evidence="5">
    <location>
        <begin position="131"/>
        <end position="150"/>
    </location>
</feature>
<feature type="transmembrane region" description="Helical" evidence="5">
    <location>
        <begin position="73"/>
        <end position="96"/>
    </location>
</feature>
<evidence type="ECO:0000256" key="2">
    <source>
        <dbReference type="ARBA" id="ARBA00022692"/>
    </source>
</evidence>
<comment type="caution">
    <text evidence="7">The sequence shown here is derived from an EMBL/GenBank/DDBJ whole genome shotgun (WGS) entry which is preliminary data.</text>
</comment>
<evidence type="ECO:0000256" key="5">
    <source>
        <dbReference type="SAM" id="Phobius"/>
    </source>
</evidence>
<dbReference type="Gene3D" id="1.20.1250.20">
    <property type="entry name" value="MFS general substrate transporter like domains"/>
    <property type="match status" value="2"/>
</dbReference>
<feature type="domain" description="Major facilitator superfamily (MFS) profile" evidence="6">
    <location>
        <begin position="199"/>
        <end position="419"/>
    </location>
</feature>
<dbReference type="GO" id="GO:0022857">
    <property type="term" value="F:transmembrane transporter activity"/>
    <property type="evidence" value="ECO:0007669"/>
    <property type="project" value="InterPro"/>
</dbReference>
<evidence type="ECO:0000256" key="1">
    <source>
        <dbReference type="ARBA" id="ARBA00004141"/>
    </source>
</evidence>
<dbReference type="RefSeq" id="WP_188981824.1">
    <property type="nucleotide sequence ID" value="NZ_BMPO01000002.1"/>
</dbReference>
<feature type="transmembrane region" description="Helical" evidence="5">
    <location>
        <begin position="196"/>
        <end position="218"/>
    </location>
</feature>
<evidence type="ECO:0000256" key="4">
    <source>
        <dbReference type="ARBA" id="ARBA00023136"/>
    </source>
</evidence>